<dbReference type="GO" id="GO:0000160">
    <property type="term" value="P:phosphorelay signal transduction system"/>
    <property type="evidence" value="ECO:0007669"/>
    <property type="project" value="InterPro"/>
</dbReference>
<dbReference type="Pfam" id="PF02954">
    <property type="entry name" value="HTH_8"/>
    <property type="match status" value="1"/>
</dbReference>
<dbReference type="InterPro" id="IPR025943">
    <property type="entry name" value="Sigma_54_int_dom_ATP-bd_2"/>
</dbReference>
<dbReference type="Gene3D" id="3.40.50.300">
    <property type="entry name" value="P-loop containing nucleotide triphosphate hydrolases"/>
    <property type="match status" value="1"/>
</dbReference>
<evidence type="ECO:0000259" key="6">
    <source>
        <dbReference type="PROSITE" id="PS50045"/>
    </source>
</evidence>
<evidence type="ECO:0008006" key="9">
    <source>
        <dbReference type="Google" id="ProtNLM"/>
    </source>
</evidence>
<reference evidence="8" key="1">
    <citation type="submission" date="2018-05" db="EMBL/GenBank/DDBJ databases">
        <authorList>
            <person name="Lanie J.A."/>
            <person name="Ng W.-L."/>
            <person name="Kazmierczak K.M."/>
            <person name="Andrzejewski T.M."/>
            <person name="Davidsen T.M."/>
            <person name="Wayne K.J."/>
            <person name="Tettelin H."/>
            <person name="Glass J.I."/>
            <person name="Rusch D."/>
            <person name="Podicherti R."/>
            <person name="Tsui H.-C.T."/>
            <person name="Winkler M.E."/>
        </authorList>
    </citation>
    <scope>NUCLEOTIDE SEQUENCE</scope>
</reference>
<dbReference type="Gene3D" id="1.10.10.60">
    <property type="entry name" value="Homeodomain-like"/>
    <property type="match status" value="1"/>
</dbReference>
<keyword evidence="5" id="KW-0804">Transcription</keyword>
<dbReference type="InterPro" id="IPR027417">
    <property type="entry name" value="P-loop_NTPase"/>
</dbReference>
<dbReference type="InterPro" id="IPR002078">
    <property type="entry name" value="Sigma_54_int"/>
</dbReference>
<sequence>MKNILVVEDDRSLRHIIKEALSKSDFNIDLAVDGVKAFEKILETDFDLVITDLMMPGMNGVELMEKVLQVKPGTGFLIMTAYGTVETAVDALKNGAFDFITKPFSIPQMKSNIEKYFEFQGLQHENKILKKQLSDDVKYRKIIGKSTEMEEIFHLINVVSSSDAPVFIQGESGTGKELIAESIHANSGRNKKPFLKINCSAIPETLVESTYFGHEKGAFTNAVKQHKGLFEEANGGTLLLDEISETPLTMQAKLLRVLQEGTITRVGSTKEIKVDVRVVATSNKNVLEIIRDGDFREDLFYRLNVFPIKVPPLRNRAGDIPILFEHFLLKFQEKYGFEKKSVNSDVLQSLSSQHWPGNVRQFENLLERAILFSGEEVVLTTNHFDLNSEHEIIEDKNYLDLTPMTIAEVEKQLIFSTLKRTSDNRTQAADMLGISVRTLRNKLHQYEKNGDSTFLVGEGN</sequence>
<dbReference type="InterPro" id="IPR009057">
    <property type="entry name" value="Homeodomain-like_sf"/>
</dbReference>
<feature type="domain" description="Response regulatory" evidence="7">
    <location>
        <begin position="3"/>
        <end position="117"/>
    </location>
</feature>
<dbReference type="PROSITE" id="PS00676">
    <property type="entry name" value="SIGMA54_INTERACT_2"/>
    <property type="match status" value="1"/>
</dbReference>
<organism evidence="8">
    <name type="scientific">marine metagenome</name>
    <dbReference type="NCBI Taxonomy" id="408172"/>
    <lineage>
        <taxon>unclassified sequences</taxon>
        <taxon>metagenomes</taxon>
        <taxon>ecological metagenomes</taxon>
    </lineage>
</organism>
<dbReference type="Gene3D" id="1.10.8.60">
    <property type="match status" value="1"/>
</dbReference>
<dbReference type="InterPro" id="IPR025662">
    <property type="entry name" value="Sigma_54_int_dom_ATP-bd_1"/>
</dbReference>
<keyword evidence="3" id="KW-0805">Transcription regulation</keyword>
<evidence type="ECO:0000256" key="2">
    <source>
        <dbReference type="ARBA" id="ARBA00022840"/>
    </source>
</evidence>
<evidence type="ECO:0000256" key="4">
    <source>
        <dbReference type="ARBA" id="ARBA00023125"/>
    </source>
</evidence>
<evidence type="ECO:0000256" key="5">
    <source>
        <dbReference type="ARBA" id="ARBA00023163"/>
    </source>
</evidence>
<dbReference type="AlphaFoldDB" id="A0A381YR33"/>
<dbReference type="SMART" id="SM00382">
    <property type="entry name" value="AAA"/>
    <property type="match status" value="1"/>
</dbReference>
<dbReference type="Pfam" id="PF00072">
    <property type="entry name" value="Response_reg"/>
    <property type="match status" value="1"/>
</dbReference>
<dbReference type="PROSITE" id="PS50045">
    <property type="entry name" value="SIGMA54_INTERACT_4"/>
    <property type="match status" value="1"/>
</dbReference>
<dbReference type="PROSITE" id="PS00675">
    <property type="entry name" value="SIGMA54_INTERACT_1"/>
    <property type="match status" value="1"/>
</dbReference>
<keyword evidence="2" id="KW-0067">ATP-binding</keyword>
<dbReference type="Gene3D" id="3.40.50.2300">
    <property type="match status" value="1"/>
</dbReference>
<dbReference type="GO" id="GO:0005524">
    <property type="term" value="F:ATP binding"/>
    <property type="evidence" value="ECO:0007669"/>
    <property type="project" value="UniProtKB-KW"/>
</dbReference>
<dbReference type="Pfam" id="PF00158">
    <property type="entry name" value="Sigma54_activat"/>
    <property type="match status" value="1"/>
</dbReference>
<dbReference type="SMART" id="SM00448">
    <property type="entry name" value="REC"/>
    <property type="match status" value="1"/>
</dbReference>
<evidence type="ECO:0000259" key="7">
    <source>
        <dbReference type="PROSITE" id="PS50110"/>
    </source>
</evidence>
<feature type="domain" description="Sigma-54 factor interaction" evidence="6">
    <location>
        <begin position="142"/>
        <end position="371"/>
    </location>
</feature>
<gene>
    <name evidence="8" type="ORF">METZ01_LOCUS132332</name>
</gene>
<dbReference type="SUPFAM" id="SSF52172">
    <property type="entry name" value="CheY-like"/>
    <property type="match status" value="1"/>
</dbReference>
<accession>A0A381YR33</accession>
<keyword evidence="1" id="KW-0547">Nucleotide-binding</keyword>
<dbReference type="PANTHER" id="PTHR32071">
    <property type="entry name" value="TRANSCRIPTIONAL REGULATORY PROTEIN"/>
    <property type="match status" value="1"/>
</dbReference>
<evidence type="ECO:0000313" key="8">
    <source>
        <dbReference type="EMBL" id="SVA79478.1"/>
    </source>
</evidence>
<dbReference type="PROSITE" id="PS50110">
    <property type="entry name" value="RESPONSE_REGULATORY"/>
    <property type="match status" value="1"/>
</dbReference>
<dbReference type="InterPro" id="IPR011006">
    <property type="entry name" value="CheY-like_superfamily"/>
</dbReference>
<dbReference type="CDD" id="cd00156">
    <property type="entry name" value="REC"/>
    <property type="match status" value="1"/>
</dbReference>
<proteinExistence type="predicted"/>
<dbReference type="FunFam" id="3.40.50.300:FF:000006">
    <property type="entry name" value="DNA-binding transcriptional regulator NtrC"/>
    <property type="match status" value="1"/>
</dbReference>
<protein>
    <recommendedName>
        <fullName evidence="9">Sigma-54-dependent Fis family transcriptional regulator</fullName>
    </recommendedName>
</protein>
<dbReference type="GO" id="GO:0043565">
    <property type="term" value="F:sequence-specific DNA binding"/>
    <property type="evidence" value="ECO:0007669"/>
    <property type="project" value="InterPro"/>
</dbReference>
<evidence type="ECO:0000256" key="3">
    <source>
        <dbReference type="ARBA" id="ARBA00023015"/>
    </source>
</evidence>
<name>A0A381YR33_9ZZZZ</name>
<dbReference type="SUPFAM" id="SSF52540">
    <property type="entry name" value="P-loop containing nucleoside triphosphate hydrolases"/>
    <property type="match status" value="1"/>
</dbReference>
<dbReference type="GO" id="GO:0006355">
    <property type="term" value="P:regulation of DNA-templated transcription"/>
    <property type="evidence" value="ECO:0007669"/>
    <property type="project" value="InterPro"/>
</dbReference>
<dbReference type="EMBL" id="UINC01018850">
    <property type="protein sequence ID" value="SVA79478.1"/>
    <property type="molecule type" value="Genomic_DNA"/>
</dbReference>
<keyword evidence="4" id="KW-0238">DNA-binding</keyword>
<dbReference type="PRINTS" id="PR01590">
    <property type="entry name" value="HTHFIS"/>
</dbReference>
<dbReference type="InterPro" id="IPR058031">
    <property type="entry name" value="AAA_lid_NorR"/>
</dbReference>
<dbReference type="CDD" id="cd00009">
    <property type="entry name" value="AAA"/>
    <property type="match status" value="1"/>
</dbReference>
<dbReference type="SUPFAM" id="SSF46689">
    <property type="entry name" value="Homeodomain-like"/>
    <property type="match status" value="1"/>
</dbReference>
<dbReference type="InterPro" id="IPR001789">
    <property type="entry name" value="Sig_transdc_resp-reg_receiver"/>
</dbReference>
<evidence type="ECO:0000256" key="1">
    <source>
        <dbReference type="ARBA" id="ARBA00022741"/>
    </source>
</evidence>
<dbReference type="InterPro" id="IPR003593">
    <property type="entry name" value="AAA+_ATPase"/>
</dbReference>
<dbReference type="Pfam" id="PF25601">
    <property type="entry name" value="AAA_lid_14"/>
    <property type="match status" value="1"/>
</dbReference>
<dbReference type="InterPro" id="IPR002197">
    <property type="entry name" value="HTH_Fis"/>
</dbReference>
<dbReference type="PANTHER" id="PTHR32071:SF21">
    <property type="entry name" value="TRANSCRIPTIONAL REGULATORY PROTEIN FLGR"/>
    <property type="match status" value="1"/>
</dbReference>